<feature type="transmembrane region" description="Helical" evidence="8">
    <location>
        <begin position="92"/>
        <end position="114"/>
    </location>
</feature>
<evidence type="ECO:0000313" key="9">
    <source>
        <dbReference type="EMBL" id="KAK4871692.1"/>
    </source>
</evidence>
<feature type="transmembrane region" description="Helical" evidence="8">
    <location>
        <begin position="68"/>
        <end position="86"/>
    </location>
</feature>
<dbReference type="GO" id="GO:0005464">
    <property type="term" value="F:UDP-xylose transmembrane transporter activity"/>
    <property type="evidence" value="ECO:0007669"/>
    <property type="project" value="TreeGrafter"/>
</dbReference>
<evidence type="ECO:0000256" key="3">
    <source>
        <dbReference type="ARBA" id="ARBA00022448"/>
    </source>
</evidence>
<dbReference type="AlphaFoldDB" id="A0AAN7NWT3"/>
<keyword evidence="4" id="KW-0762">Sugar transport</keyword>
<keyword evidence="6 8" id="KW-1133">Transmembrane helix</keyword>
<evidence type="ECO:0000256" key="4">
    <source>
        <dbReference type="ARBA" id="ARBA00022597"/>
    </source>
</evidence>
<feature type="transmembrane region" description="Helical" evidence="8">
    <location>
        <begin position="171"/>
        <end position="189"/>
    </location>
</feature>
<dbReference type="Pfam" id="PF08449">
    <property type="entry name" value="UAA"/>
    <property type="match status" value="1"/>
</dbReference>
<accession>A0AAN7NWT3</accession>
<dbReference type="InterPro" id="IPR013657">
    <property type="entry name" value="SCL35B1-4/HUT1"/>
</dbReference>
<reference evidence="10" key="1">
    <citation type="submission" date="2023-01" db="EMBL/GenBank/DDBJ databases">
        <title>Key to firefly adult light organ development and bioluminescence: homeobox transcription factors regulate luciferase expression and transportation to peroxisome.</title>
        <authorList>
            <person name="Fu X."/>
        </authorList>
    </citation>
    <scope>NUCLEOTIDE SEQUENCE [LARGE SCALE GENOMIC DNA]</scope>
</reference>
<evidence type="ECO:0000256" key="6">
    <source>
        <dbReference type="ARBA" id="ARBA00022989"/>
    </source>
</evidence>
<feature type="transmembrane region" description="Helical" evidence="8">
    <location>
        <begin position="123"/>
        <end position="141"/>
    </location>
</feature>
<dbReference type="PANTHER" id="PTHR10778:SF4">
    <property type="entry name" value="NUCLEOTIDE SUGAR TRANSPORTER SLC35B4"/>
    <property type="match status" value="1"/>
</dbReference>
<keyword evidence="7 8" id="KW-0472">Membrane</keyword>
<protein>
    <submittedName>
        <fullName evidence="9">Uncharacterized protein</fullName>
    </submittedName>
</protein>
<sequence>MNSKAVFAILMVYVGCGLNNVFLEYLIKEDPGSGHLITFLQFLFIAIHGIVFTWKFGKVKRVIGLQDYLNLVLMFFVTSVVNNWAFNFHIPVPLHMIFRSGSLIANMIMGIWILKKRYTISKYLSVAMITIGIIICTLLSSSKQLPKTCTDCTDNLDNNVVNEPADGSDYLFWWFIGVVLLTGALLLSARMGIYQEYITARYGKNPEEMLFYTHLLSLPAFLFYYSSIIEHANIATQSEPFVIPIVNMTFPLFWVYLIGNVCTQYLCVLCRTCNRVVRTIPLLPTPILYKPVFNLSTLFQFLLRRSRFFICQTCCEVFGANLKATIHKGLFLCFICKDFGCFPVACLYNIGSTLSGLFDIKYYSTKYVCRNCVVLISKLFCGYRIIDVIKYELLSLMQRYSINYSHMCAPVVLPSTVSRPFGKITIYGTLRSINFADVEYQMRNTEIYAKGFSIVFGKKEIPDLISELRSRKKIIQDQDAFLKDYITEIEKYAEYEDKSDSYILFKCDKLPLLGRNLELKEYVNNDTENSLNTDLLKNERKRSIKRNIKMFCELAKDKGKVAATCEGRRNTTGINFEATDRMVNSLQLI</sequence>
<comment type="subcellular location">
    <subcellularLocation>
        <location evidence="1">Endomembrane system</location>
        <topology evidence="1">Multi-pass membrane protein</topology>
    </subcellularLocation>
</comment>
<dbReference type="GO" id="GO:0000139">
    <property type="term" value="C:Golgi membrane"/>
    <property type="evidence" value="ECO:0007669"/>
    <property type="project" value="TreeGrafter"/>
</dbReference>
<organism evidence="9 10">
    <name type="scientific">Aquatica leii</name>
    <dbReference type="NCBI Taxonomy" id="1421715"/>
    <lineage>
        <taxon>Eukaryota</taxon>
        <taxon>Metazoa</taxon>
        <taxon>Ecdysozoa</taxon>
        <taxon>Arthropoda</taxon>
        <taxon>Hexapoda</taxon>
        <taxon>Insecta</taxon>
        <taxon>Pterygota</taxon>
        <taxon>Neoptera</taxon>
        <taxon>Endopterygota</taxon>
        <taxon>Coleoptera</taxon>
        <taxon>Polyphaga</taxon>
        <taxon>Elateriformia</taxon>
        <taxon>Elateroidea</taxon>
        <taxon>Lampyridae</taxon>
        <taxon>Luciolinae</taxon>
        <taxon>Aquatica</taxon>
    </lineage>
</organism>
<evidence type="ECO:0000256" key="2">
    <source>
        <dbReference type="ARBA" id="ARBA00010694"/>
    </source>
</evidence>
<evidence type="ECO:0000256" key="7">
    <source>
        <dbReference type="ARBA" id="ARBA00023136"/>
    </source>
</evidence>
<feature type="transmembrane region" description="Helical" evidence="8">
    <location>
        <begin position="241"/>
        <end position="259"/>
    </location>
</feature>
<evidence type="ECO:0000256" key="1">
    <source>
        <dbReference type="ARBA" id="ARBA00004127"/>
    </source>
</evidence>
<dbReference type="GO" id="GO:0005462">
    <property type="term" value="F:UDP-N-acetylglucosamine transmembrane transporter activity"/>
    <property type="evidence" value="ECO:0007669"/>
    <property type="project" value="TreeGrafter"/>
</dbReference>
<dbReference type="PANTHER" id="PTHR10778">
    <property type="entry name" value="SOLUTE CARRIER FAMILY 35 MEMBER B"/>
    <property type="match status" value="1"/>
</dbReference>
<comment type="similarity">
    <text evidence="2">Belongs to the nucleotide-sugar transporter family. SLC35B subfamily.</text>
</comment>
<keyword evidence="10" id="KW-1185">Reference proteome</keyword>
<dbReference type="GO" id="GO:0005789">
    <property type="term" value="C:endoplasmic reticulum membrane"/>
    <property type="evidence" value="ECO:0007669"/>
    <property type="project" value="TreeGrafter"/>
</dbReference>
<feature type="transmembrane region" description="Helical" evidence="8">
    <location>
        <begin position="33"/>
        <end position="56"/>
    </location>
</feature>
<feature type="transmembrane region" description="Helical" evidence="8">
    <location>
        <begin position="7"/>
        <end position="27"/>
    </location>
</feature>
<proteinExistence type="inferred from homology"/>
<dbReference type="Proteomes" id="UP001353858">
    <property type="component" value="Unassembled WGS sequence"/>
</dbReference>
<evidence type="ECO:0000256" key="8">
    <source>
        <dbReference type="SAM" id="Phobius"/>
    </source>
</evidence>
<comment type="caution">
    <text evidence="9">The sequence shown here is derived from an EMBL/GenBank/DDBJ whole genome shotgun (WGS) entry which is preliminary data.</text>
</comment>
<name>A0AAN7NWT3_9COLE</name>
<keyword evidence="3" id="KW-0813">Transport</keyword>
<keyword evidence="5 8" id="KW-0812">Transmembrane</keyword>
<evidence type="ECO:0000313" key="10">
    <source>
        <dbReference type="Proteomes" id="UP001353858"/>
    </source>
</evidence>
<gene>
    <name evidence="9" type="ORF">RN001_015816</name>
</gene>
<dbReference type="EMBL" id="JARPUR010000008">
    <property type="protein sequence ID" value="KAK4871692.1"/>
    <property type="molecule type" value="Genomic_DNA"/>
</dbReference>
<evidence type="ECO:0000256" key="5">
    <source>
        <dbReference type="ARBA" id="ARBA00022692"/>
    </source>
</evidence>
<feature type="transmembrane region" description="Helical" evidence="8">
    <location>
        <begin position="210"/>
        <end position="229"/>
    </location>
</feature>